<evidence type="ECO:0000256" key="1">
    <source>
        <dbReference type="SAM" id="MobiDB-lite"/>
    </source>
</evidence>
<sequence length="24" mass="2684">MLLRNPPLLGGLQDLSFETPELDD</sequence>
<feature type="region of interest" description="Disordered" evidence="1">
    <location>
        <begin position="1"/>
        <end position="24"/>
    </location>
</feature>
<protein>
    <submittedName>
        <fullName evidence="2">Uncharacterized protein</fullName>
    </submittedName>
</protein>
<reference evidence="2" key="1">
    <citation type="submission" date="2014-11" db="EMBL/GenBank/DDBJ databases">
        <authorList>
            <person name="Amaro Gonzalez C."/>
        </authorList>
    </citation>
    <scope>NUCLEOTIDE SEQUENCE</scope>
</reference>
<accession>A0A0E9PX16</accession>
<evidence type="ECO:0000313" key="2">
    <source>
        <dbReference type="EMBL" id="JAH08807.1"/>
    </source>
</evidence>
<proteinExistence type="predicted"/>
<organism evidence="2">
    <name type="scientific">Anguilla anguilla</name>
    <name type="common">European freshwater eel</name>
    <name type="synonym">Muraena anguilla</name>
    <dbReference type="NCBI Taxonomy" id="7936"/>
    <lineage>
        <taxon>Eukaryota</taxon>
        <taxon>Metazoa</taxon>
        <taxon>Chordata</taxon>
        <taxon>Craniata</taxon>
        <taxon>Vertebrata</taxon>
        <taxon>Euteleostomi</taxon>
        <taxon>Actinopterygii</taxon>
        <taxon>Neopterygii</taxon>
        <taxon>Teleostei</taxon>
        <taxon>Anguilliformes</taxon>
        <taxon>Anguillidae</taxon>
        <taxon>Anguilla</taxon>
    </lineage>
</organism>
<reference evidence="2" key="2">
    <citation type="journal article" date="2015" name="Fish Shellfish Immunol.">
        <title>Early steps in the European eel (Anguilla anguilla)-Vibrio vulnificus interaction in the gills: Role of the RtxA13 toxin.</title>
        <authorList>
            <person name="Callol A."/>
            <person name="Pajuelo D."/>
            <person name="Ebbesson L."/>
            <person name="Teles M."/>
            <person name="MacKenzie S."/>
            <person name="Amaro C."/>
        </authorList>
    </citation>
    <scope>NUCLEOTIDE SEQUENCE</scope>
</reference>
<dbReference type="AlphaFoldDB" id="A0A0E9PX16"/>
<dbReference type="EMBL" id="GBXM01099770">
    <property type="protein sequence ID" value="JAH08807.1"/>
    <property type="molecule type" value="Transcribed_RNA"/>
</dbReference>
<name>A0A0E9PX16_ANGAN</name>